<comment type="caution">
    <text evidence="2">The sequence shown here is derived from an EMBL/GenBank/DDBJ whole genome shotgun (WGS) entry which is preliminary data.</text>
</comment>
<evidence type="ECO:0000313" key="3">
    <source>
        <dbReference type="Proteomes" id="UP000050525"/>
    </source>
</evidence>
<protein>
    <submittedName>
        <fullName evidence="2">Uncharacterized protein</fullName>
    </submittedName>
</protein>
<evidence type="ECO:0000313" key="2">
    <source>
        <dbReference type="EMBL" id="KYO38646.1"/>
    </source>
</evidence>
<dbReference type="AlphaFoldDB" id="A0A151NP65"/>
<evidence type="ECO:0000256" key="1">
    <source>
        <dbReference type="SAM" id="MobiDB-lite"/>
    </source>
</evidence>
<organism evidence="2 3">
    <name type="scientific">Alligator mississippiensis</name>
    <name type="common">American alligator</name>
    <dbReference type="NCBI Taxonomy" id="8496"/>
    <lineage>
        <taxon>Eukaryota</taxon>
        <taxon>Metazoa</taxon>
        <taxon>Chordata</taxon>
        <taxon>Craniata</taxon>
        <taxon>Vertebrata</taxon>
        <taxon>Euteleostomi</taxon>
        <taxon>Archelosauria</taxon>
        <taxon>Archosauria</taxon>
        <taxon>Crocodylia</taxon>
        <taxon>Alligatoridae</taxon>
        <taxon>Alligatorinae</taxon>
        <taxon>Alligator</taxon>
    </lineage>
</organism>
<dbReference type="Proteomes" id="UP000050525">
    <property type="component" value="Unassembled WGS sequence"/>
</dbReference>
<gene>
    <name evidence="2" type="ORF">Y1Q_0023361</name>
</gene>
<keyword evidence="3" id="KW-1185">Reference proteome</keyword>
<reference evidence="2 3" key="1">
    <citation type="journal article" date="2012" name="Genome Biol.">
        <title>Sequencing three crocodilian genomes to illuminate the evolution of archosaurs and amniotes.</title>
        <authorList>
            <person name="St John J.A."/>
            <person name="Braun E.L."/>
            <person name="Isberg S.R."/>
            <person name="Miles L.G."/>
            <person name="Chong A.Y."/>
            <person name="Gongora J."/>
            <person name="Dalzell P."/>
            <person name="Moran C."/>
            <person name="Bed'hom B."/>
            <person name="Abzhanov A."/>
            <person name="Burgess S.C."/>
            <person name="Cooksey A.M."/>
            <person name="Castoe T.A."/>
            <person name="Crawford N.G."/>
            <person name="Densmore L.D."/>
            <person name="Drew J.C."/>
            <person name="Edwards S.V."/>
            <person name="Faircloth B.C."/>
            <person name="Fujita M.K."/>
            <person name="Greenwold M.J."/>
            <person name="Hoffmann F.G."/>
            <person name="Howard J.M."/>
            <person name="Iguchi T."/>
            <person name="Janes D.E."/>
            <person name="Khan S.Y."/>
            <person name="Kohno S."/>
            <person name="de Koning A.J."/>
            <person name="Lance S.L."/>
            <person name="McCarthy F.M."/>
            <person name="McCormack J.E."/>
            <person name="Merchant M.E."/>
            <person name="Peterson D.G."/>
            <person name="Pollock D.D."/>
            <person name="Pourmand N."/>
            <person name="Raney B.J."/>
            <person name="Roessler K.A."/>
            <person name="Sanford J.R."/>
            <person name="Sawyer R.H."/>
            <person name="Schmidt C.J."/>
            <person name="Triplett E.W."/>
            <person name="Tuberville T.D."/>
            <person name="Venegas-Anaya M."/>
            <person name="Howard J.T."/>
            <person name="Jarvis E.D."/>
            <person name="Guillette L.J.Jr."/>
            <person name="Glenn T.C."/>
            <person name="Green R.E."/>
            <person name="Ray D.A."/>
        </authorList>
    </citation>
    <scope>NUCLEOTIDE SEQUENCE [LARGE SCALE GENOMIC DNA]</scope>
    <source>
        <strain evidence="2">KSC_2009_1</strain>
    </source>
</reference>
<dbReference type="EMBL" id="AKHW03002440">
    <property type="protein sequence ID" value="KYO38646.1"/>
    <property type="molecule type" value="Genomic_DNA"/>
</dbReference>
<accession>A0A151NP65</accession>
<name>A0A151NP65_ALLMI</name>
<feature type="region of interest" description="Disordered" evidence="1">
    <location>
        <begin position="43"/>
        <end position="70"/>
    </location>
</feature>
<sequence>MIRHDQSCQVSVWKVHKREESINEETSNKKRVWNSIGVRRKLSSGEGYLKSTPEEDGAPPNPYTNREENS</sequence>
<proteinExistence type="predicted"/>